<dbReference type="STRING" id="1088818.A0A2H9ZWC2"/>
<accession>A0A2H9ZWC2</accession>
<keyword evidence="1" id="KW-0175">Coiled coil</keyword>
<dbReference type="OrthoDB" id="1912966at2759"/>
<protein>
    <submittedName>
        <fullName evidence="2">Uncharacterized protein</fullName>
    </submittedName>
</protein>
<reference evidence="2 3" key="1">
    <citation type="journal article" date="2017" name="Nature">
        <title>The Apostasia genome and the evolution of orchids.</title>
        <authorList>
            <person name="Zhang G.Q."/>
            <person name="Liu K.W."/>
            <person name="Li Z."/>
            <person name="Lohaus R."/>
            <person name="Hsiao Y.Y."/>
            <person name="Niu S.C."/>
            <person name="Wang J.Y."/>
            <person name="Lin Y.C."/>
            <person name="Xu Q."/>
            <person name="Chen L.J."/>
            <person name="Yoshida K."/>
            <person name="Fujiwara S."/>
            <person name="Wang Z.W."/>
            <person name="Zhang Y.Q."/>
            <person name="Mitsuda N."/>
            <person name="Wang M."/>
            <person name="Liu G.H."/>
            <person name="Pecoraro L."/>
            <person name="Huang H.X."/>
            <person name="Xiao X.J."/>
            <person name="Lin M."/>
            <person name="Wu X.Y."/>
            <person name="Wu W.L."/>
            <person name="Chen Y.Y."/>
            <person name="Chang S.B."/>
            <person name="Sakamoto S."/>
            <person name="Ohme-Takagi M."/>
            <person name="Yagi M."/>
            <person name="Zeng S.J."/>
            <person name="Shen C.Y."/>
            <person name="Yeh C.M."/>
            <person name="Luo Y.B."/>
            <person name="Tsai W.C."/>
            <person name="Van de Peer Y."/>
            <person name="Liu Z.J."/>
        </authorList>
    </citation>
    <scope>NUCLEOTIDE SEQUENCE [LARGE SCALE GENOMIC DNA]</scope>
    <source>
        <strain evidence="3">cv. Shenzhen</strain>
        <tissue evidence="2">Stem</tissue>
    </source>
</reference>
<feature type="coiled-coil region" evidence="1">
    <location>
        <begin position="215"/>
        <end position="309"/>
    </location>
</feature>
<keyword evidence="3" id="KW-1185">Reference proteome</keyword>
<dbReference type="PANTHER" id="PTHR48145:SF5">
    <property type="entry name" value="NUCLEAR ENVELOPE-ASSOCIATED PROTEIN 2"/>
    <property type="match status" value="1"/>
</dbReference>
<gene>
    <name evidence="2" type="ORF">AXF42_Ash014787</name>
</gene>
<sequence length="341" mass="39535">MVENEKAVTSSWSLELDPLLRDLNEKKLSFRRNVVSLAAELKDVRNRLAKQEESFVGESQSRQVAESKARDLEEVIGGLHECLNERNGQLRACTLLSEQYFEALNDLRSQLSVTHATAEASASSAEAAQTQCSSLVKELDEKNRCIRENELQIISLSEQLDQLQKNLQERKLSQDQLKEHVWKVEKEIQCILGKAGDNRDCEVRKILDEVSARNFEKLNKLLSSKDDEIGRLRDEIRFLSAHWKHKTKEFESQIEKHRRADQELKKKVLKLDFCLQETRCQIRKLQRMAEKKDKAIKELREQIEVKEQRGFPYGKLNFWESSGFKVIASMSLLILVAIARR</sequence>
<dbReference type="Proteomes" id="UP000236161">
    <property type="component" value="Unassembled WGS sequence"/>
</dbReference>
<evidence type="ECO:0000313" key="3">
    <source>
        <dbReference type="Proteomes" id="UP000236161"/>
    </source>
</evidence>
<dbReference type="PANTHER" id="PTHR48145">
    <property type="entry name" value="NUCLEAR ENVELOPE-ASSOCIATED PROTEIN 1"/>
    <property type="match status" value="1"/>
</dbReference>
<name>A0A2H9ZWC2_9ASPA</name>
<evidence type="ECO:0000256" key="1">
    <source>
        <dbReference type="SAM" id="Coils"/>
    </source>
</evidence>
<feature type="coiled-coil region" evidence="1">
    <location>
        <begin position="146"/>
        <end position="180"/>
    </location>
</feature>
<organism evidence="2 3">
    <name type="scientific">Apostasia shenzhenica</name>
    <dbReference type="NCBI Taxonomy" id="1088818"/>
    <lineage>
        <taxon>Eukaryota</taxon>
        <taxon>Viridiplantae</taxon>
        <taxon>Streptophyta</taxon>
        <taxon>Embryophyta</taxon>
        <taxon>Tracheophyta</taxon>
        <taxon>Spermatophyta</taxon>
        <taxon>Magnoliopsida</taxon>
        <taxon>Liliopsida</taxon>
        <taxon>Asparagales</taxon>
        <taxon>Orchidaceae</taxon>
        <taxon>Apostasioideae</taxon>
        <taxon>Apostasia</taxon>
    </lineage>
</organism>
<proteinExistence type="predicted"/>
<dbReference type="AlphaFoldDB" id="A0A2H9ZWC2"/>
<dbReference type="EMBL" id="KZ453122">
    <property type="protein sequence ID" value="PKA47591.1"/>
    <property type="molecule type" value="Genomic_DNA"/>
</dbReference>
<evidence type="ECO:0000313" key="2">
    <source>
        <dbReference type="EMBL" id="PKA47591.1"/>
    </source>
</evidence>
<dbReference type="InterPro" id="IPR049932">
    <property type="entry name" value="NEAP1-4"/>
</dbReference>